<dbReference type="RefSeq" id="WP_377799953.1">
    <property type="nucleotide sequence ID" value="NZ_JBHSLW010000031.1"/>
</dbReference>
<dbReference type="PANTHER" id="PTHR33490">
    <property type="entry name" value="BLR5614 PROTEIN-RELATED"/>
    <property type="match status" value="1"/>
</dbReference>
<feature type="domain" description="Transglutaminase-like" evidence="1">
    <location>
        <begin position="167"/>
        <end position="233"/>
    </location>
</feature>
<dbReference type="InterPro" id="IPR002931">
    <property type="entry name" value="Transglutaminase-like"/>
</dbReference>
<name>A0ABW0IX22_9HYPH</name>
<organism evidence="2 3">
    <name type="scientific">Bosea eneae</name>
    <dbReference type="NCBI Taxonomy" id="151454"/>
    <lineage>
        <taxon>Bacteria</taxon>
        <taxon>Pseudomonadati</taxon>
        <taxon>Pseudomonadota</taxon>
        <taxon>Alphaproteobacteria</taxon>
        <taxon>Hyphomicrobiales</taxon>
        <taxon>Boseaceae</taxon>
        <taxon>Bosea</taxon>
    </lineage>
</organism>
<reference evidence="3" key="1">
    <citation type="journal article" date="2019" name="Int. J. Syst. Evol. Microbiol.">
        <title>The Global Catalogue of Microorganisms (GCM) 10K type strain sequencing project: providing services to taxonomists for standard genome sequencing and annotation.</title>
        <authorList>
            <consortium name="The Broad Institute Genomics Platform"/>
            <consortium name="The Broad Institute Genome Sequencing Center for Infectious Disease"/>
            <person name="Wu L."/>
            <person name="Ma J."/>
        </authorList>
    </citation>
    <scope>NUCLEOTIDE SEQUENCE [LARGE SCALE GENOMIC DNA]</scope>
    <source>
        <strain evidence="3">NCAIM B.01391</strain>
    </source>
</reference>
<dbReference type="PANTHER" id="PTHR33490:SF12">
    <property type="entry name" value="BLL5557 PROTEIN"/>
    <property type="match status" value="1"/>
</dbReference>
<sequence length="298" mass="33288">MHIRYGYRIELVCEQPTALLTLLDVHPSRRHDLIRPDEMRVTPLRGPGRPIALSQHLDPFGNICRRLVAPAGGVRIACEGLVHDSGAPDNVDLSASEIAPAELPDAVLPYLLGSRYCETDRLADTAWSLFGQVEPGWARVQAVTQFVHNHVSFGYAFARNTRTAAETFNERIGVCRDFAHLAITLCRCLNIPARYCNGYLGDIGVPPDPAPMDFNAWFEVWLGGRWHTFDARHNQRRIGRVVIARGRDATDVPMLTSFGPHWLQRFEVVTEEVEDEPVQTVSAISRLVPAKRDAHIAA</sequence>
<evidence type="ECO:0000313" key="2">
    <source>
        <dbReference type="EMBL" id="MFC5421671.1"/>
    </source>
</evidence>
<comment type="caution">
    <text evidence="2">The sequence shown here is derived from an EMBL/GenBank/DDBJ whole genome shotgun (WGS) entry which is preliminary data.</text>
</comment>
<gene>
    <name evidence="2" type="ORF">ACFPOB_19110</name>
</gene>
<dbReference type="SUPFAM" id="SSF54001">
    <property type="entry name" value="Cysteine proteinases"/>
    <property type="match status" value="1"/>
</dbReference>
<dbReference type="EMBL" id="JBHSLW010000031">
    <property type="protein sequence ID" value="MFC5421671.1"/>
    <property type="molecule type" value="Genomic_DNA"/>
</dbReference>
<dbReference type="Gene3D" id="2.60.40.2250">
    <property type="match status" value="1"/>
</dbReference>
<evidence type="ECO:0000259" key="1">
    <source>
        <dbReference type="SMART" id="SM00460"/>
    </source>
</evidence>
<keyword evidence="3" id="KW-1185">Reference proteome</keyword>
<dbReference type="Pfam" id="PF01841">
    <property type="entry name" value="Transglut_core"/>
    <property type="match status" value="1"/>
</dbReference>
<dbReference type="InterPro" id="IPR038765">
    <property type="entry name" value="Papain-like_cys_pep_sf"/>
</dbReference>
<evidence type="ECO:0000313" key="3">
    <source>
        <dbReference type="Proteomes" id="UP001596053"/>
    </source>
</evidence>
<dbReference type="Proteomes" id="UP001596053">
    <property type="component" value="Unassembled WGS sequence"/>
</dbReference>
<dbReference type="SMART" id="SM00460">
    <property type="entry name" value="TGc"/>
    <property type="match status" value="1"/>
</dbReference>
<accession>A0ABW0IX22</accession>
<proteinExistence type="predicted"/>
<dbReference type="Gene3D" id="3.10.620.30">
    <property type="match status" value="1"/>
</dbReference>
<protein>
    <submittedName>
        <fullName evidence="2">Transglutaminase family protein</fullName>
    </submittedName>
</protein>